<dbReference type="AlphaFoldDB" id="A0A921EPC0"/>
<sequence>SLRNGSAEYFSRTRQYSIHAARTSACSADSVAGAGSNDSTSVGLALGDGLGSTLGVSSALGDALADALTVGLGAAVSEGEGDGVSAGVQAARTATPTSVVARTLRISAPIVGSSNLTKDRVSHQPNQLSCG</sequence>
<reference evidence="1" key="2">
    <citation type="submission" date="2021-09" db="EMBL/GenBank/DDBJ databases">
        <authorList>
            <person name="Gilroy R."/>
        </authorList>
    </citation>
    <scope>NUCLEOTIDE SEQUENCE</scope>
    <source>
        <strain evidence="1">ChiGjej3B3-7470</strain>
    </source>
</reference>
<gene>
    <name evidence="1" type="ORF">K8V15_08950</name>
</gene>
<dbReference type="Proteomes" id="UP000712713">
    <property type="component" value="Unassembled WGS sequence"/>
</dbReference>
<reference evidence="1" key="1">
    <citation type="journal article" date="2021" name="PeerJ">
        <title>Extensive microbial diversity within the chicken gut microbiome revealed by metagenomics and culture.</title>
        <authorList>
            <person name="Gilroy R."/>
            <person name="Ravi A."/>
            <person name="Getino M."/>
            <person name="Pursley I."/>
            <person name="Horton D.L."/>
            <person name="Alikhan N.F."/>
            <person name="Baker D."/>
            <person name="Gharbi K."/>
            <person name="Hall N."/>
            <person name="Watson M."/>
            <person name="Adriaenssens E.M."/>
            <person name="Foster-Nyarko E."/>
            <person name="Jarju S."/>
            <person name="Secka A."/>
            <person name="Antonio M."/>
            <person name="Oren A."/>
            <person name="Chaudhuri R.R."/>
            <person name="La Ragione R."/>
            <person name="Hildebrand F."/>
            <person name="Pallen M.J."/>
        </authorList>
    </citation>
    <scope>NUCLEOTIDE SEQUENCE</scope>
    <source>
        <strain evidence="1">ChiGjej3B3-7470</strain>
    </source>
</reference>
<dbReference type="EMBL" id="DYZF01000226">
    <property type="protein sequence ID" value="HJE52082.1"/>
    <property type="molecule type" value="Genomic_DNA"/>
</dbReference>
<evidence type="ECO:0000313" key="1">
    <source>
        <dbReference type="EMBL" id="HJE52082.1"/>
    </source>
</evidence>
<organism evidence="1 2">
    <name type="scientific">Tessaracoccus flavescens</name>
    <dbReference type="NCBI Taxonomy" id="399497"/>
    <lineage>
        <taxon>Bacteria</taxon>
        <taxon>Bacillati</taxon>
        <taxon>Actinomycetota</taxon>
        <taxon>Actinomycetes</taxon>
        <taxon>Propionibacteriales</taxon>
        <taxon>Propionibacteriaceae</taxon>
        <taxon>Tessaracoccus</taxon>
    </lineage>
</organism>
<protein>
    <submittedName>
        <fullName evidence="1">Uncharacterized protein</fullName>
    </submittedName>
</protein>
<comment type="caution">
    <text evidence="1">The sequence shown here is derived from an EMBL/GenBank/DDBJ whole genome shotgun (WGS) entry which is preliminary data.</text>
</comment>
<evidence type="ECO:0000313" key="2">
    <source>
        <dbReference type="Proteomes" id="UP000712713"/>
    </source>
</evidence>
<proteinExistence type="predicted"/>
<name>A0A921EPC0_9ACTN</name>
<accession>A0A921EPC0</accession>
<feature type="non-terminal residue" evidence="1">
    <location>
        <position position="1"/>
    </location>
</feature>